<dbReference type="EMBL" id="LIAE01006336">
    <property type="protein sequence ID" value="PAV91095.1"/>
    <property type="molecule type" value="Genomic_DNA"/>
</dbReference>
<feature type="compositionally biased region" description="Basic and acidic residues" evidence="5">
    <location>
        <begin position="404"/>
        <end position="433"/>
    </location>
</feature>
<dbReference type="InterPro" id="IPR030386">
    <property type="entry name" value="G_GB1_RHD3_dom"/>
</dbReference>
<dbReference type="GO" id="GO:0005525">
    <property type="term" value="F:GTP binding"/>
    <property type="evidence" value="ECO:0007669"/>
    <property type="project" value="UniProtKB-KW"/>
</dbReference>
<feature type="region of interest" description="Disordered" evidence="5">
    <location>
        <begin position="393"/>
        <end position="433"/>
    </location>
</feature>
<dbReference type="Gene3D" id="1.20.58.420">
    <property type="entry name" value="AHSP"/>
    <property type="match status" value="1"/>
</dbReference>
<evidence type="ECO:0000256" key="5">
    <source>
        <dbReference type="SAM" id="MobiDB-lite"/>
    </source>
</evidence>
<feature type="domain" description="GB1/RHD3-type G" evidence="6">
    <location>
        <begin position="38"/>
        <end position="105"/>
    </location>
</feature>
<evidence type="ECO:0000259" key="6">
    <source>
        <dbReference type="PROSITE" id="PS51715"/>
    </source>
</evidence>
<name>A0A2A2LYL7_9BILA</name>
<dbReference type="Proteomes" id="UP000218231">
    <property type="component" value="Unassembled WGS sequence"/>
</dbReference>
<evidence type="ECO:0000256" key="1">
    <source>
        <dbReference type="ARBA" id="ARBA00022741"/>
    </source>
</evidence>
<keyword evidence="2" id="KW-0378">Hydrolase</keyword>
<evidence type="ECO:0000256" key="4">
    <source>
        <dbReference type="PROSITE-ProRule" id="PRU01052"/>
    </source>
</evidence>
<dbReference type="PANTHER" id="PTHR10751">
    <property type="entry name" value="GUANYLATE BINDING PROTEIN"/>
    <property type="match status" value="1"/>
</dbReference>
<dbReference type="OrthoDB" id="7788754at2759"/>
<dbReference type="Pfam" id="PF02263">
    <property type="entry name" value="GBP"/>
    <property type="match status" value="1"/>
</dbReference>
<feature type="region of interest" description="Disordered" evidence="5">
    <location>
        <begin position="305"/>
        <end position="360"/>
    </location>
</feature>
<reference evidence="7 8" key="1">
    <citation type="journal article" date="2017" name="Curr. Biol.">
        <title>Genome architecture and evolution of a unichromosomal asexual nematode.</title>
        <authorList>
            <person name="Fradin H."/>
            <person name="Zegar C."/>
            <person name="Gutwein M."/>
            <person name="Lucas J."/>
            <person name="Kovtun M."/>
            <person name="Corcoran D."/>
            <person name="Baugh L.R."/>
            <person name="Kiontke K."/>
            <person name="Gunsalus K."/>
            <person name="Fitch D.H."/>
            <person name="Piano F."/>
        </authorList>
    </citation>
    <scope>NUCLEOTIDE SEQUENCE [LARGE SCALE GENOMIC DNA]</scope>
    <source>
        <strain evidence="7">PF1309</strain>
    </source>
</reference>
<proteinExistence type="inferred from homology"/>
<organism evidence="7 8">
    <name type="scientific">Diploscapter pachys</name>
    <dbReference type="NCBI Taxonomy" id="2018661"/>
    <lineage>
        <taxon>Eukaryota</taxon>
        <taxon>Metazoa</taxon>
        <taxon>Ecdysozoa</taxon>
        <taxon>Nematoda</taxon>
        <taxon>Chromadorea</taxon>
        <taxon>Rhabditida</taxon>
        <taxon>Rhabditina</taxon>
        <taxon>Rhabditomorpha</taxon>
        <taxon>Rhabditoidea</taxon>
        <taxon>Rhabditidae</taxon>
        <taxon>Diploscapter</taxon>
    </lineage>
</organism>
<dbReference type="SUPFAM" id="SSF48340">
    <property type="entry name" value="Interferon-induced guanylate-binding protein 1 (GBP1), C-terminal domain"/>
    <property type="match status" value="1"/>
</dbReference>
<dbReference type="Gene3D" id="3.40.50.300">
    <property type="entry name" value="P-loop containing nucleotide triphosphate hydrolases"/>
    <property type="match status" value="2"/>
</dbReference>
<evidence type="ECO:0000256" key="3">
    <source>
        <dbReference type="ARBA" id="ARBA00023134"/>
    </source>
</evidence>
<dbReference type="InterPro" id="IPR036543">
    <property type="entry name" value="Guanylate-bd_C_sf"/>
</dbReference>
<dbReference type="InterPro" id="IPR027417">
    <property type="entry name" value="P-loop_NTPase"/>
</dbReference>
<dbReference type="GO" id="GO:0003924">
    <property type="term" value="F:GTPase activity"/>
    <property type="evidence" value="ECO:0007669"/>
    <property type="project" value="InterPro"/>
</dbReference>
<dbReference type="SUPFAM" id="SSF52540">
    <property type="entry name" value="P-loop containing nucleoside triphosphate hydrolases"/>
    <property type="match status" value="1"/>
</dbReference>
<feature type="compositionally biased region" description="Basic and acidic residues" evidence="5">
    <location>
        <begin position="305"/>
        <end position="351"/>
    </location>
</feature>
<dbReference type="STRING" id="2018661.A0A2A2LYL7"/>
<dbReference type="InterPro" id="IPR015894">
    <property type="entry name" value="Guanylate-bd_N"/>
</dbReference>
<feature type="compositionally biased region" description="Gly residues" evidence="5">
    <location>
        <begin position="393"/>
        <end position="403"/>
    </location>
</feature>
<evidence type="ECO:0000313" key="7">
    <source>
        <dbReference type="EMBL" id="PAV91095.1"/>
    </source>
</evidence>
<sequence length="541" mass="61286">MTTGYAAPIVELYEGSKNNYKLNQKVLEKTLGRADIAGKKIALISIAGPFRKGKSFLLNFLVTYLGHLHKGGKGEWFDEATVLDKFNWRGGADRDTNGIFIWSTPYMLEDQNGEEEEFSEQLDILIPSLFEGDYLEAKKINGKEITCREMAELFKELMKIFNSDDLPEPKTILEATADAVNLAAEQRAREAYDKHMKEVNPGITKFTSSLADISTLLSLHQAAETQALGVFSARQKLGEESAAKANKDNLVKYFATRHEEYKRTVQQNIRVEEEKRKIEAGKRRIAAEQEAERQRIKVEEERIRREKAENERRHREEAERLRKQREENERRQSEEQARIQREREELTRRETQVAAARQAAEMERQMATRYSTPSFSYDGGEGFFPICSRSNFGGGSSSGGGRSDGIRETTFMRRGHEVTAYRGPDGRFCKKPSDWGQREEQACTQREREDLARREAQVAAARQAAEIERQMAMRCSTPSYNYGAGGSLFSIYGCSTIGDGSSSGGGRSDGVRETTFIRGGQQITAFRGADGRFCRKPSDWD</sequence>
<comment type="similarity">
    <text evidence="4">Belongs to the TRAFAC class dynamin-like GTPase superfamily. GB1/RHD3 GTPase family.</text>
</comment>
<dbReference type="PROSITE" id="PS51715">
    <property type="entry name" value="G_GB1_RHD3"/>
    <property type="match status" value="1"/>
</dbReference>
<evidence type="ECO:0000256" key="2">
    <source>
        <dbReference type="ARBA" id="ARBA00022801"/>
    </source>
</evidence>
<dbReference type="AlphaFoldDB" id="A0A2A2LYL7"/>
<keyword evidence="8" id="KW-1185">Reference proteome</keyword>
<feature type="region of interest" description="Disordered" evidence="5">
    <location>
        <begin position="500"/>
        <end position="519"/>
    </location>
</feature>
<accession>A0A2A2LYL7</accession>
<comment type="caution">
    <text evidence="7">The sequence shown here is derived from an EMBL/GenBank/DDBJ whole genome shotgun (WGS) entry which is preliminary data.</text>
</comment>
<keyword evidence="3" id="KW-0342">GTP-binding</keyword>
<evidence type="ECO:0000313" key="8">
    <source>
        <dbReference type="Proteomes" id="UP000218231"/>
    </source>
</evidence>
<keyword evidence="1" id="KW-0547">Nucleotide-binding</keyword>
<protein>
    <recommendedName>
        <fullName evidence="6">GB1/RHD3-type G domain-containing protein</fullName>
    </recommendedName>
</protein>
<gene>
    <name evidence="7" type="ORF">WR25_02798</name>
</gene>